<comment type="caution">
    <text evidence="1">The sequence shown here is derived from an EMBL/GenBank/DDBJ whole genome shotgun (WGS) entry which is preliminary data.</text>
</comment>
<organism evidence="1 2">
    <name type="scientific">Haemophilus quentini</name>
    <dbReference type="NCBI Taxonomy" id="123834"/>
    <lineage>
        <taxon>Bacteria</taxon>
        <taxon>Pseudomonadati</taxon>
        <taxon>Pseudomonadota</taxon>
        <taxon>Gammaproteobacteria</taxon>
        <taxon>Pasteurellales</taxon>
        <taxon>Pasteurellaceae</taxon>
        <taxon>Haemophilus</taxon>
    </lineage>
</organism>
<keyword evidence="2" id="KW-1185">Reference proteome</keyword>
<dbReference type="Proteomes" id="UP000175677">
    <property type="component" value="Unassembled WGS sequence"/>
</dbReference>
<dbReference type="EMBL" id="MDJC01000008">
    <property type="protein sequence ID" value="OEY77581.1"/>
    <property type="molecule type" value="Genomic_DNA"/>
</dbReference>
<sequence length="131" mass="15542">MANAVETIKIGKLFQKEFKNYPNQDRKVIAEFIKHVYEFGFEGLEGLNKCSDDVSKNDPEFIKKVKYAIKYNLWHYHTGIRQFNTSKPFGCRTSEYVLHYQLLEDGKEVRIIDYSSHPPFKLPKQEYLEIE</sequence>
<dbReference type="RefSeq" id="WP_005642870.1">
    <property type="nucleotide sequence ID" value="NZ_MCII02000001.1"/>
</dbReference>
<reference evidence="1 2" key="1">
    <citation type="submission" date="2016-08" db="EMBL/GenBank/DDBJ databases">
        <authorList>
            <person name="Eshaghi A."/>
            <person name="Soares D."/>
            <person name="Kus J."/>
            <person name="Richardson D."/>
            <person name="Li A."/>
            <person name="Patel S.N."/>
        </authorList>
    </citation>
    <scope>NUCLEOTIDE SEQUENCE [LARGE SCALE GENOMIC DNA]</scope>
    <source>
        <strain evidence="1 2">C860</strain>
    </source>
</reference>
<protein>
    <submittedName>
        <fullName evidence="1">Uncharacterized protein</fullName>
    </submittedName>
</protein>
<accession>A0ABX3BQ82</accession>
<proteinExistence type="predicted"/>
<evidence type="ECO:0000313" key="2">
    <source>
        <dbReference type="Proteomes" id="UP000175677"/>
    </source>
</evidence>
<name>A0ABX3BQ82_9PAST</name>
<evidence type="ECO:0000313" key="1">
    <source>
        <dbReference type="EMBL" id="OEY77581.1"/>
    </source>
</evidence>
<gene>
    <name evidence="1" type="ORF">BFQ30_06730</name>
</gene>